<dbReference type="GO" id="GO:0005634">
    <property type="term" value="C:nucleus"/>
    <property type="evidence" value="ECO:0007669"/>
    <property type="project" value="TreeGrafter"/>
</dbReference>
<feature type="compositionally biased region" description="Polar residues" evidence="3">
    <location>
        <begin position="51"/>
        <end position="66"/>
    </location>
</feature>
<evidence type="ECO:0000256" key="1">
    <source>
        <dbReference type="ARBA" id="ARBA00023013"/>
    </source>
</evidence>
<organism evidence="4 5">
    <name type="scientific">Aquilegia coerulea</name>
    <name type="common">Rocky mountain columbine</name>
    <dbReference type="NCBI Taxonomy" id="218851"/>
    <lineage>
        <taxon>Eukaryota</taxon>
        <taxon>Viridiplantae</taxon>
        <taxon>Streptophyta</taxon>
        <taxon>Embryophyta</taxon>
        <taxon>Tracheophyta</taxon>
        <taxon>Spermatophyta</taxon>
        <taxon>Magnoliopsida</taxon>
        <taxon>Ranunculales</taxon>
        <taxon>Ranunculaceae</taxon>
        <taxon>Thalictroideae</taxon>
        <taxon>Aquilegia</taxon>
    </lineage>
</organism>
<protein>
    <recommendedName>
        <fullName evidence="6">Cyclin-dependent protein kinase inhibitor SMR13</fullName>
    </recommendedName>
</protein>
<dbReference type="GO" id="GO:0032875">
    <property type="term" value="P:regulation of DNA endoreduplication"/>
    <property type="evidence" value="ECO:0007669"/>
    <property type="project" value="InterPro"/>
</dbReference>
<feature type="region of interest" description="Disordered" evidence="3">
    <location>
        <begin position="1"/>
        <end position="68"/>
    </location>
</feature>
<sequence length="118" mass="13463">MARKRRIQYKKKLHQPKTREDTTMKIPYSPTSSTTSVDEEVLKNEDKEVQDSSGFEVSSSDCSTPKAQRHQIPKIVLCPPAPKKRKIVSPCSSLRSPISFFAPPDIEHFFYFAVHTIV</sequence>
<evidence type="ECO:0000313" key="5">
    <source>
        <dbReference type="Proteomes" id="UP000230069"/>
    </source>
</evidence>
<keyword evidence="1" id="KW-0649">Protein kinase inhibitor</keyword>
<keyword evidence="5" id="KW-1185">Reference proteome</keyword>
<feature type="compositionally biased region" description="Basic residues" evidence="3">
    <location>
        <begin position="1"/>
        <end position="16"/>
    </location>
</feature>
<dbReference type="Proteomes" id="UP000230069">
    <property type="component" value="Unassembled WGS sequence"/>
</dbReference>
<dbReference type="PANTHER" id="PTHR33142:SF8">
    <property type="entry name" value="CYCLIN-DEPENDENT PROTEIN KINASE INHIBITOR SMR9"/>
    <property type="match status" value="1"/>
</dbReference>
<evidence type="ECO:0000256" key="3">
    <source>
        <dbReference type="SAM" id="MobiDB-lite"/>
    </source>
</evidence>
<name>A0A2G5DXW9_AQUCA</name>
<keyword evidence="2" id="KW-0131">Cell cycle</keyword>
<evidence type="ECO:0008006" key="6">
    <source>
        <dbReference type="Google" id="ProtNLM"/>
    </source>
</evidence>
<dbReference type="InterPro" id="IPR040389">
    <property type="entry name" value="SMR"/>
</dbReference>
<feature type="compositionally biased region" description="Basic and acidic residues" evidence="3">
    <location>
        <begin position="40"/>
        <end position="50"/>
    </location>
</feature>
<dbReference type="EMBL" id="KZ305031">
    <property type="protein sequence ID" value="PIA48373.1"/>
    <property type="molecule type" value="Genomic_DNA"/>
</dbReference>
<dbReference type="AlphaFoldDB" id="A0A2G5DXW9"/>
<evidence type="ECO:0000313" key="4">
    <source>
        <dbReference type="EMBL" id="PIA48373.1"/>
    </source>
</evidence>
<dbReference type="GO" id="GO:0004860">
    <property type="term" value="F:protein kinase inhibitor activity"/>
    <property type="evidence" value="ECO:0007669"/>
    <property type="project" value="UniProtKB-KW"/>
</dbReference>
<proteinExistence type="predicted"/>
<dbReference type="PANTHER" id="PTHR33142">
    <property type="entry name" value="CYCLIN-DEPENDENT PROTEIN KINASE INHIBITOR SMR13"/>
    <property type="match status" value="1"/>
</dbReference>
<accession>A0A2G5DXW9</accession>
<dbReference type="OrthoDB" id="1840446at2759"/>
<reference evidence="4 5" key="1">
    <citation type="submission" date="2017-09" db="EMBL/GenBank/DDBJ databases">
        <title>WGS assembly of Aquilegia coerulea Goldsmith.</title>
        <authorList>
            <person name="Hodges S."/>
            <person name="Kramer E."/>
            <person name="Nordborg M."/>
            <person name="Tomkins J."/>
            <person name="Borevitz J."/>
            <person name="Derieg N."/>
            <person name="Yan J."/>
            <person name="Mihaltcheva S."/>
            <person name="Hayes R.D."/>
            <person name="Rokhsar D."/>
        </authorList>
    </citation>
    <scope>NUCLEOTIDE SEQUENCE [LARGE SCALE GENOMIC DNA]</scope>
    <source>
        <strain evidence="5">cv. Goldsmith</strain>
    </source>
</reference>
<dbReference type="FunCoup" id="A0A2G5DXW9">
    <property type="interactions" value="2"/>
</dbReference>
<gene>
    <name evidence="4" type="ORF">AQUCO_01400764v1</name>
</gene>
<evidence type="ECO:0000256" key="2">
    <source>
        <dbReference type="ARBA" id="ARBA00023306"/>
    </source>
</evidence>
<dbReference type="InParanoid" id="A0A2G5DXW9"/>